<feature type="domain" description="CNNM transmembrane" evidence="10">
    <location>
        <begin position="163"/>
        <end position="341"/>
    </location>
</feature>
<evidence type="ECO:0000256" key="4">
    <source>
        <dbReference type="ARBA" id="ARBA00022989"/>
    </source>
</evidence>
<feature type="region of interest" description="Disordered" evidence="7">
    <location>
        <begin position="818"/>
        <end position="843"/>
    </location>
</feature>
<dbReference type="PROSITE" id="PS51846">
    <property type="entry name" value="CNNM"/>
    <property type="match status" value="1"/>
</dbReference>
<reference evidence="11" key="1">
    <citation type="submission" date="2021-02" db="EMBL/GenBank/DDBJ databases">
        <authorList>
            <person name="Nowell W R."/>
        </authorList>
    </citation>
    <scope>NUCLEOTIDE SEQUENCE</scope>
</reference>
<dbReference type="GO" id="GO:0022857">
    <property type="term" value="F:transmembrane transporter activity"/>
    <property type="evidence" value="ECO:0007669"/>
    <property type="project" value="TreeGrafter"/>
</dbReference>
<proteinExistence type="inferred from homology"/>
<keyword evidence="5 6" id="KW-0472">Membrane</keyword>
<evidence type="ECO:0000256" key="6">
    <source>
        <dbReference type="PROSITE-ProRule" id="PRU01193"/>
    </source>
</evidence>
<name>A0A814PG24_9BILA</name>
<feature type="transmembrane region" description="Helical" evidence="8">
    <location>
        <begin position="225"/>
        <end position="246"/>
    </location>
</feature>
<keyword evidence="9" id="KW-0732">Signal</keyword>
<gene>
    <name evidence="11" type="ORF">JXQ802_LOCUS19401</name>
</gene>
<evidence type="ECO:0000313" key="11">
    <source>
        <dbReference type="EMBL" id="CAF1104990.1"/>
    </source>
</evidence>
<dbReference type="Pfam" id="PF25562">
    <property type="entry name" value="CNBH_CNNM2_C"/>
    <property type="match status" value="1"/>
</dbReference>
<organism evidence="11 12">
    <name type="scientific">Rotaria sordida</name>
    <dbReference type="NCBI Taxonomy" id="392033"/>
    <lineage>
        <taxon>Eukaryota</taxon>
        <taxon>Metazoa</taxon>
        <taxon>Spiralia</taxon>
        <taxon>Gnathifera</taxon>
        <taxon>Rotifera</taxon>
        <taxon>Eurotatoria</taxon>
        <taxon>Bdelloidea</taxon>
        <taxon>Philodinida</taxon>
        <taxon>Philodinidae</taxon>
        <taxon>Rotaria</taxon>
    </lineage>
</organism>
<dbReference type="InterPro" id="IPR046342">
    <property type="entry name" value="CBS_dom_sf"/>
</dbReference>
<dbReference type="EMBL" id="CAJNOL010000531">
    <property type="protein sequence ID" value="CAF1104990.1"/>
    <property type="molecule type" value="Genomic_DNA"/>
</dbReference>
<protein>
    <recommendedName>
        <fullName evidence="10">CNNM transmembrane domain-containing protein</fullName>
    </recommendedName>
</protein>
<dbReference type="Pfam" id="PF01595">
    <property type="entry name" value="CNNM"/>
    <property type="match status" value="1"/>
</dbReference>
<keyword evidence="12" id="KW-1185">Reference proteome</keyword>
<accession>A0A814PG24</accession>
<feature type="compositionally biased region" description="Low complexity" evidence="7">
    <location>
        <begin position="826"/>
        <end position="840"/>
    </location>
</feature>
<feature type="signal peptide" evidence="9">
    <location>
        <begin position="1"/>
        <end position="20"/>
    </location>
</feature>
<dbReference type="GO" id="GO:0010960">
    <property type="term" value="P:magnesium ion homeostasis"/>
    <property type="evidence" value="ECO:0007669"/>
    <property type="project" value="InterPro"/>
</dbReference>
<dbReference type="Gene3D" id="3.10.580.10">
    <property type="entry name" value="CBS-domain"/>
    <property type="match status" value="1"/>
</dbReference>
<keyword evidence="3 6" id="KW-0812">Transmembrane</keyword>
<comment type="caution">
    <text evidence="11">The sequence shown here is derived from an EMBL/GenBank/DDBJ whole genome shotgun (WGS) entry which is preliminary data.</text>
</comment>
<dbReference type="GO" id="GO:0005886">
    <property type="term" value="C:plasma membrane"/>
    <property type="evidence" value="ECO:0007669"/>
    <property type="project" value="TreeGrafter"/>
</dbReference>
<evidence type="ECO:0000256" key="5">
    <source>
        <dbReference type="ARBA" id="ARBA00023136"/>
    </source>
</evidence>
<evidence type="ECO:0000256" key="9">
    <source>
        <dbReference type="SAM" id="SignalP"/>
    </source>
</evidence>
<feature type="transmembrane region" description="Helical" evidence="8">
    <location>
        <begin position="167"/>
        <end position="191"/>
    </location>
</feature>
<comment type="similarity">
    <text evidence="2">Belongs to the ACDP family.</text>
</comment>
<keyword evidence="4 6" id="KW-1133">Transmembrane helix</keyword>
<sequence>MIYNIYSWLFFILNILHVLSKSNITTTPFASLRSSNDKPFITQFLIFSSNSEELIGFQPKHGWILSSDKKFRLYISGFNLQNHSIVFSALQDECTSSDFISPIYHLTSASIIELDVHLKNLSKAHSSIFLCLLPTIETKLNDTLLQNGTQLKGPYFTFLFEKATIPFAAKICLILMLFVFSGFFSGLNLGLMSLSVNDLHLLAESDDPSMRYYAKRVLPLRKRGNFLLCSIVLANVLSNSLGTVLLDSLVHGLFAVMGSTIMIVLLGEIIPQAICSRYGLVIGAHTHVITWASMIVTGIISYPLGFILNKILGQEVTASYTRDQIARMLTKINADIEKPELDVITGVLSIRKKTTSEVMTLLSDVYMLDKDRKTDTELILDLHKHGFSRIPVYSKERSNVIGIVKLRDFALITPEQYHLTVKHVLEFHSHPYGHAKATDSLYNLLQEFLRAHWHIALVQEVRTEEDHTDPAYTTVGIITLEDVFEEILQREIIEEADMFTDNRRKIRRKRAKTMDYTELAKRPVKGPSISPQLKIAVFQFLSTNIQQFTSGFISQEILKILLNYNVYAMIKKQANQSTNSIYLYKKDFRYELFTLIIQGNATLESGVEHIMSTVGSFSFFATSALLAENKTVKDVHRFLDHICTANKHLNNITSLIDEISSIFIADYNLIVNSELHVLQIHRLVWLAAVRATQRQRSNDPHQKRMQPEHLLSNALDEISSVTNVRIDKNNLTNFQRIFHNEKDIIHHVTQTKNENTNINNQSSPFVFENIHSLDRDKHDNLNKQQETNIHENDSLEQQQQSSTAIVCNPLLVNVHSNASNKKIRSNRQNCNNSNRSSSSNEGIANSFMDMNQMFGDTNENTIDDDHGQEEHLIDQGEDKNDLWQQRTTSPTSTLFHTRSDTNIRMNASSSDQNGITNNNNNNPTDRPRRVRSMLNATKCSPS</sequence>
<evidence type="ECO:0000313" key="12">
    <source>
        <dbReference type="Proteomes" id="UP000663870"/>
    </source>
</evidence>
<dbReference type="InterPro" id="IPR045095">
    <property type="entry name" value="ACDP"/>
</dbReference>
<evidence type="ECO:0000256" key="3">
    <source>
        <dbReference type="ARBA" id="ARBA00022692"/>
    </source>
</evidence>
<comment type="subcellular location">
    <subcellularLocation>
        <location evidence="1">Membrane</location>
        <topology evidence="1">Multi-pass membrane protein</topology>
    </subcellularLocation>
</comment>
<dbReference type="Proteomes" id="UP000663870">
    <property type="component" value="Unassembled WGS sequence"/>
</dbReference>
<evidence type="ECO:0000256" key="1">
    <source>
        <dbReference type="ARBA" id="ARBA00004141"/>
    </source>
</evidence>
<dbReference type="InterPro" id="IPR002550">
    <property type="entry name" value="CNNM"/>
</dbReference>
<feature type="transmembrane region" description="Helical" evidence="8">
    <location>
        <begin position="278"/>
        <end position="302"/>
    </location>
</feature>
<feature type="compositionally biased region" description="Polar residues" evidence="7">
    <location>
        <begin position="882"/>
        <end position="916"/>
    </location>
</feature>
<feature type="chain" id="PRO_5033007813" description="CNNM transmembrane domain-containing protein" evidence="9">
    <location>
        <begin position="21"/>
        <end position="942"/>
    </location>
</feature>
<dbReference type="PANTHER" id="PTHR12064">
    <property type="entry name" value="METAL TRANSPORTER CNNM"/>
    <property type="match status" value="1"/>
</dbReference>
<evidence type="ECO:0000256" key="8">
    <source>
        <dbReference type="SAM" id="Phobius"/>
    </source>
</evidence>
<evidence type="ECO:0000256" key="7">
    <source>
        <dbReference type="SAM" id="MobiDB-lite"/>
    </source>
</evidence>
<dbReference type="AlphaFoldDB" id="A0A814PG24"/>
<dbReference type="InterPro" id="IPR044751">
    <property type="entry name" value="Ion_transp-like_CBS"/>
</dbReference>
<feature type="region of interest" description="Disordered" evidence="7">
    <location>
        <begin position="876"/>
        <end position="929"/>
    </location>
</feature>
<feature type="transmembrane region" description="Helical" evidence="8">
    <location>
        <begin position="252"/>
        <end position="271"/>
    </location>
</feature>
<dbReference type="SUPFAM" id="SSF54631">
    <property type="entry name" value="CBS-domain pair"/>
    <property type="match status" value="1"/>
</dbReference>
<dbReference type="PANTHER" id="PTHR12064:SF94">
    <property type="entry name" value="UNEXTENDED PROTEIN"/>
    <property type="match status" value="1"/>
</dbReference>
<dbReference type="CDD" id="cd04590">
    <property type="entry name" value="CBS_pair_CorC_HlyC_assoc"/>
    <property type="match status" value="1"/>
</dbReference>
<evidence type="ECO:0000256" key="2">
    <source>
        <dbReference type="ARBA" id="ARBA00010484"/>
    </source>
</evidence>
<evidence type="ECO:0000259" key="10">
    <source>
        <dbReference type="PROSITE" id="PS51846"/>
    </source>
</evidence>